<dbReference type="GeneTree" id="ENSGT00500000045005"/>
<keyword evidence="15" id="KW-1185">Reference proteome</keyword>
<feature type="compositionally biased region" description="Polar residues" evidence="13">
    <location>
        <begin position="139"/>
        <end position="148"/>
    </location>
</feature>
<dbReference type="Gene3D" id="6.10.250.1400">
    <property type="match status" value="1"/>
</dbReference>
<comment type="similarity">
    <text evidence="3">Belongs to the SKA3 family.</text>
</comment>
<dbReference type="AlphaFoldDB" id="A0A6I8PR59"/>
<keyword evidence="6" id="KW-0132">Cell division</keyword>
<organism evidence="14 15">
    <name type="scientific">Ornithorhynchus anatinus</name>
    <name type="common">Duckbill platypus</name>
    <dbReference type="NCBI Taxonomy" id="9258"/>
    <lineage>
        <taxon>Eukaryota</taxon>
        <taxon>Metazoa</taxon>
        <taxon>Chordata</taxon>
        <taxon>Craniata</taxon>
        <taxon>Vertebrata</taxon>
        <taxon>Euteleostomi</taxon>
        <taxon>Mammalia</taxon>
        <taxon>Monotremata</taxon>
        <taxon>Ornithorhynchidae</taxon>
        <taxon>Ornithorhynchus</taxon>
    </lineage>
</organism>
<dbReference type="Ensembl" id="ENSOANT00000051722.1">
    <property type="protein sequence ID" value="ENSOANP00000054870.1"/>
    <property type="gene ID" value="ENSOANG00000042119.1"/>
</dbReference>
<dbReference type="GO" id="GO:0000776">
    <property type="term" value="C:kinetochore"/>
    <property type="evidence" value="ECO:0000318"/>
    <property type="project" value="GO_Central"/>
</dbReference>
<dbReference type="GO" id="GO:0007059">
    <property type="term" value="P:chromosome segregation"/>
    <property type="evidence" value="ECO:0000318"/>
    <property type="project" value="GO_Central"/>
</dbReference>
<dbReference type="GO" id="GO:0000940">
    <property type="term" value="C:outer kinetochore"/>
    <property type="evidence" value="ECO:0000318"/>
    <property type="project" value="GO_Central"/>
</dbReference>
<evidence type="ECO:0000256" key="2">
    <source>
        <dbReference type="ARBA" id="ARBA00004629"/>
    </source>
</evidence>
<reference evidence="14" key="3">
    <citation type="submission" date="2025-09" db="UniProtKB">
        <authorList>
            <consortium name="Ensembl"/>
        </authorList>
    </citation>
    <scope>IDENTIFICATION</scope>
    <source>
        <strain evidence="14">Glennie</strain>
    </source>
</reference>
<evidence type="ECO:0000256" key="1">
    <source>
        <dbReference type="ARBA" id="ARBA00004186"/>
    </source>
</evidence>
<dbReference type="GO" id="GO:0051301">
    <property type="term" value="P:cell division"/>
    <property type="evidence" value="ECO:0007669"/>
    <property type="project" value="UniProtKB-KW"/>
</dbReference>
<keyword evidence="9" id="KW-0995">Kinetochore</keyword>
<keyword evidence="12" id="KW-0137">Centromere</keyword>
<evidence type="ECO:0000256" key="13">
    <source>
        <dbReference type="SAM" id="MobiDB-lite"/>
    </source>
</evidence>
<dbReference type="Bgee" id="ENSOANG00000042119">
    <property type="expression patterns" value="Expressed in ovary and 7 other cell types or tissues"/>
</dbReference>
<evidence type="ECO:0000256" key="6">
    <source>
        <dbReference type="ARBA" id="ARBA00022618"/>
    </source>
</evidence>
<dbReference type="GO" id="GO:0005876">
    <property type="term" value="C:spindle microtubule"/>
    <property type="evidence" value="ECO:0000318"/>
    <property type="project" value="GO_Central"/>
</dbReference>
<keyword evidence="11" id="KW-0131">Cell cycle</keyword>
<dbReference type="InParanoid" id="A0A6I8PR59"/>
<evidence type="ECO:0000256" key="8">
    <source>
        <dbReference type="ARBA" id="ARBA00022776"/>
    </source>
</evidence>
<gene>
    <name evidence="14" type="primary">SKA3</name>
</gene>
<evidence type="ECO:0000256" key="10">
    <source>
        <dbReference type="ARBA" id="ARBA00023212"/>
    </source>
</evidence>
<dbReference type="KEGG" id="oaa:100089562"/>
<dbReference type="CDD" id="cd12957">
    <property type="entry name" value="SKA3_N"/>
    <property type="match status" value="1"/>
</dbReference>
<dbReference type="PANTHER" id="PTHR48118:SF1">
    <property type="entry name" value="SPINDLE AND KINETOCHORE-ASSOCIATED PROTEIN 3"/>
    <property type="match status" value="1"/>
</dbReference>
<evidence type="ECO:0000256" key="4">
    <source>
        <dbReference type="ARBA" id="ARBA00022454"/>
    </source>
</evidence>
<dbReference type="FunCoup" id="A0A6I8PR59">
    <property type="interactions" value="530"/>
</dbReference>
<evidence type="ECO:0000256" key="12">
    <source>
        <dbReference type="ARBA" id="ARBA00023328"/>
    </source>
</evidence>
<dbReference type="GeneID" id="100089562"/>
<evidence type="ECO:0000256" key="7">
    <source>
        <dbReference type="ARBA" id="ARBA00022701"/>
    </source>
</evidence>
<evidence type="ECO:0000256" key="11">
    <source>
        <dbReference type="ARBA" id="ARBA00023306"/>
    </source>
</evidence>
<dbReference type="Proteomes" id="UP000002279">
    <property type="component" value="Chromosome 20"/>
</dbReference>
<evidence type="ECO:0000256" key="9">
    <source>
        <dbReference type="ARBA" id="ARBA00022838"/>
    </source>
</evidence>
<dbReference type="OMA" id="LMKKNSM"/>
<name>A0A6I8PR59_ORNAN</name>
<dbReference type="InterPro" id="IPR033341">
    <property type="entry name" value="SKA3"/>
</dbReference>
<dbReference type="OrthoDB" id="5987638at2759"/>
<reference evidence="14 15" key="1">
    <citation type="journal article" date="2008" name="Nature">
        <title>Genome analysis of the platypus reveals unique signatures of evolution.</title>
        <authorList>
            <person name="Warren W.C."/>
            <person name="Hillier L.W."/>
            <person name="Marshall Graves J.A."/>
            <person name="Birney E."/>
            <person name="Ponting C.P."/>
            <person name="Grutzner F."/>
            <person name="Belov K."/>
            <person name="Miller W."/>
            <person name="Clarke L."/>
            <person name="Chinwalla A.T."/>
            <person name="Yang S.P."/>
            <person name="Heger A."/>
            <person name="Locke D.P."/>
            <person name="Miethke P."/>
            <person name="Waters P.D."/>
            <person name="Veyrunes F."/>
            <person name="Fulton L."/>
            <person name="Fulton B."/>
            <person name="Graves T."/>
            <person name="Wallis J."/>
            <person name="Puente X.S."/>
            <person name="Lopez-Otin C."/>
            <person name="Ordonez G.R."/>
            <person name="Eichler E.E."/>
            <person name="Chen L."/>
            <person name="Cheng Z."/>
            <person name="Deakin J.E."/>
            <person name="Alsop A."/>
            <person name="Thompson K."/>
            <person name="Kirby P."/>
            <person name="Papenfuss A.T."/>
            <person name="Wakefield M.J."/>
            <person name="Olender T."/>
            <person name="Lancet D."/>
            <person name="Huttley G.A."/>
            <person name="Smit A.F."/>
            <person name="Pask A."/>
            <person name="Temple-Smith P."/>
            <person name="Batzer M.A."/>
            <person name="Walker J.A."/>
            <person name="Konkel M.K."/>
            <person name="Harris R.S."/>
            <person name="Whittington C.M."/>
            <person name="Wong E.S."/>
            <person name="Gemmell N.J."/>
            <person name="Buschiazzo E."/>
            <person name="Vargas Jentzsch I.M."/>
            <person name="Merkel A."/>
            <person name="Schmitz J."/>
            <person name="Zemann A."/>
            <person name="Churakov G."/>
            <person name="Kriegs J.O."/>
            <person name="Brosius J."/>
            <person name="Murchison E.P."/>
            <person name="Sachidanandam R."/>
            <person name="Smith C."/>
            <person name="Hannon G.J."/>
            <person name="Tsend-Ayush E."/>
            <person name="McMillan D."/>
            <person name="Attenborough R."/>
            <person name="Rens W."/>
            <person name="Ferguson-Smith M."/>
            <person name="Lefevre C.M."/>
            <person name="Sharp J.A."/>
            <person name="Nicholas K.R."/>
            <person name="Ray D.A."/>
            <person name="Kube M."/>
            <person name="Reinhardt R."/>
            <person name="Pringle T.H."/>
            <person name="Taylor J."/>
            <person name="Jones R.C."/>
            <person name="Nixon B."/>
            <person name="Dacheux J.L."/>
            <person name="Niwa H."/>
            <person name="Sekita Y."/>
            <person name="Huang X."/>
            <person name="Stark A."/>
            <person name="Kheradpour P."/>
            <person name="Kellis M."/>
            <person name="Flicek P."/>
            <person name="Chen Y."/>
            <person name="Webber C."/>
            <person name="Hardison R."/>
            <person name="Nelson J."/>
            <person name="Hallsworth-Pepin K."/>
            <person name="Delehaunty K."/>
            <person name="Markovic C."/>
            <person name="Minx P."/>
            <person name="Feng Y."/>
            <person name="Kremitzki C."/>
            <person name="Mitreva M."/>
            <person name="Glasscock J."/>
            <person name="Wylie T."/>
            <person name="Wohldmann P."/>
            <person name="Thiru P."/>
            <person name="Nhan M.N."/>
            <person name="Pohl C.S."/>
            <person name="Smith S.M."/>
            <person name="Hou S."/>
            <person name="Nefedov M."/>
            <person name="de Jong P.J."/>
            <person name="Renfree M.B."/>
            <person name="Mardis E.R."/>
            <person name="Wilson R.K."/>
        </authorList>
    </citation>
    <scope>NUCLEOTIDE SEQUENCE [LARGE SCALE GENOMIC DNA]</scope>
    <source>
        <strain evidence="14 15">Glennie</strain>
    </source>
</reference>
<evidence type="ECO:0000256" key="5">
    <source>
        <dbReference type="ARBA" id="ARBA00022490"/>
    </source>
</evidence>
<keyword evidence="5" id="KW-0963">Cytoplasm</keyword>
<evidence type="ECO:0000313" key="15">
    <source>
        <dbReference type="Proteomes" id="UP000002279"/>
    </source>
</evidence>
<feature type="region of interest" description="Disordered" evidence="13">
    <location>
        <begin position="103"/>
        <end position="156"/>
    </location>
</feature>
<accession>A0A6I8PR59</accession>
<keyword evidence="10" id="KW-0206">Cytoskeleton</keyword>
<evidence type="ECO:0000313" key="14">
    <source>
        <dbReference type="Ensembl" id="ENSOANP00000054870.1"/>
    </source>
</evidence>
<dbReference type="CTD" id="221150"/>
<comment type="subcellular location">
    <subcellularLocation>
        <location evidence="2">Chromosome</location>
        <location evidence="2">Centromere</location>
        <location evidence="2">Kinetochore</location>
    </subcellularLocation>
    <subcellularLocation>
        <location evidence="1">Cytoplasm</location>
        <location evidence="1">Cytoskeleton</location>
        <location evidence="1">Spindle</location>
    </subcellularLocation>
</comment>
<dbReference type="PANTHER" id="PTHR48118">
    <property type="entry name" value="SPINDLE AND KINETOCHORE-ASSOCIATED PROTEIN 3"/>
    <property type="match status" value="1"/>
</dbReference>
<protein>
    <submittedName>
        <fullName evidence="14">Spindle and kinetochore associated complex subunit 3</fullName>
    </submittedName>
</protein>
<evidence type="ECO:0000256" key="3">
    <source>
        <dbReference type="ARBA" id="ARBA00007716"/>
    </source>
</evidence>
<reference evidence="14" key="2">
    <citation type="submission" date="2025-08" db="UniProtKB">
        <authorList>
            <consortium name="Ensembl"/>
        </authorList>
    </citation>
    <scope>IDENTIFICATION</scope>
    <source>
        <strain evidence="14">Glennie</strain>
    </source>
</reference>
<keyword evidence="4" id="KW-0158">Chromosome</keyword>
<dbReference type="RefSeq" id="XP_001518936.2">
    <property type="nucleotide sequence ID" value="XM_001518886.5"/>
</dbReference>
<sequence length="469" mass="50715">MDVIGNFYGKLRALALTLEKETAQLERALSAQETDFEEESPMRLLHDMHSEVRTLKGDVQTLLEKNHSERQGSYDFIKATKLLRQRNTVDIVKLRELFQKYGYKPPASENSGKEVAADAPGPPGTGPESEGVEDLPGSATATTTQPQGPNAPGDPARCPQLSDFGLGRYVLPSAWDRHPHAQNLYDRKTKMATPPLQTSPGRVLKTPKCALKMDDCECMTPKLEHFGISEHTMCLNNDYTMVLKKAEKTKSFSKGGPGGLASKSAATASGAEAIASSSDVPTIPGPAIQVLEENSADGAQSPLVPVFCTPGIKIPSVNIDVIASDFPKAKESGFPNCAGTPPPPDFETACLKEESEQGKVTQTPSETDVWPNSVSLGNPASLALRSDSCLEQDGKSSPPPITASENLLSTPTPPEMTTIPDDILQILSRYNPNLATPVAIKATPRKDVLFTHEREIMQPGYNKENRSYY</sequence>
<dbReference type="GO" id="GO:0000278">
    <property type="term" value="P:mitotic cell cycle"/>
    <property type="evidence" value="ECO:0000318"/>
    <property type="project" value="GO_Central"/>
</dbReference>
<feature type="region of interest" description="Disordered" evidence="13">
    <location>
        <begin position="389"/>
        <end position="417"/>
    </location>
</feature>
<keyword evidence="7" id="KW-0493">Microtubule</keyword>
<proteinExistence type="inferred from homology"/>
<keyword evidence="8" id="KW-0498">Mitosis</keyword>